<organism evidence="8 9">
    <name type="scientific">Gordonia crocea</name>
    <dbReference type="NCBI Taxonomy" id="589162"/>
    <lineage>
        <taxon>Bacteria</taxon>
        <taxon>Bacillati</taxon>
        <taxon>Actinomycetota</taxon>
        <taxon>Actinomycetes</taxon>
        <taxon>Mycobacteriales</taxon>
        <taxon>Gordoniaceae</taxon>
        <taxon>Gordonia</taxon>
    </lineage>
</organism>
<dbReference type="PANTHER" id="PTHR31760:SF0">
    <property type="entry name" value="S-ADENOSYL-L-METHIONINE-DEPENDENT METHYLTRANSFERASES SUPERFAMILY PROTEIN"/>
    <property type="match status" value="1"/>
</dbReference>
<feature type="compositionally biased region" description="Basic and acidic residues" evidence="7">
    <location>
        <begin position="14"/>
        <end position="23"/>
    </location>
</feature>
<dbReference type="InterPro" id="IPR003682">
    <property type="entry name" value="rRNA_ssu_MeTfrase_G"/>
</dbReference>
<keyword evidence="4 6" id="KW-0808">Transferase</keyword>
<feature type="region of interest" description="Disordered" evidence="7">
    <location>
        <begin position="1"/>
        <end position="23"/>
    </location>
</feature>
<feature type="compositionally biased region" description="Basic residues" evidence="7">
    <location>
        <begin position="240"/>
        <end position="252"/>
    </location>
</feature>
<dbReference type="HAMAP" id="MF_00074">
    <property type="entry name" value="16SrRNA_methyltr_G"/>
    <property type="match status" value="1"/>
</dbReference>
<dbReference type="InterPro" id="IPR029063">
    <property type="entry name" value="SAM-dependent_MTases_sf"/>
</dbReference>
<feature type="region of interest" description="Disordered" evidence="7">
    <location>
        <begin position="226"/>
        <end position="252"/>
    </location>
</feature>
<evidence type="ECO:0000256" key="4">
    <source>
        <dbReference type="ARBA" id="ARBA00022679"/>
    </source>
</evidence>
<dbReference type="PANTHER" id="PTHR31760">
    <property type="entry name" value="S-ADENOSYL-L-METHIONINE-DEPENDENT METHYLTRANSFERASES SUPERFAMILY PROTEIN"/>
    <property type="match status" value="1"/>
</dbReference>
<evidence type="ECO:0000256" key="5">
    <source>
        <dbReference type="ARBA" id="ARBA00022691"/>
    </source>
</evidence>
<evidence type="ECO:0000256" key="7">
    <source>
        <dbReference type="SAM" id="MobiDB-lite"/>
    </source>
</evidence>
<evidence type="ECO:0000313" key="8">
    <source>
        <dbReference type="EMBL" id="GED96195.1"/>
    </source>
</evidence>
<reference evidence="9" key="1">
    <citation type="submission" date="2019-06" db="EMBL/GenBank/DDBJ databases">
        <title>Gordonia isolated from sludge of a wastewater treatment plant.</title>
        <authorList>
            <person name="Tamura T."/>
            <person name="Aoyama K."/>
            <person name="Kang Y."/>
            <person name="Saito S."/>
            <person name="Akiyama N."/>
            <person name="Yazawa K."/>
            <person name="Gonoi T."/>
            <person name="Mikami Y."/>
        </authorList>
    </citation>
    <scope>NUCLEOTIDE SEQUENCE [LARGE SCALE GENOMIC DNA]</scope>
    <source>
        <strain evidence="9">NBRC 107697</strain>
    </source>
</reference>
<dbReference type="Gene3D" id="3.40.50.150">
    <property type="entry name" value="Vaccinia Virus protein VP39"/>
    <property type="match status" value="1"/>
</dbReference>
<dbReference type="CDD" id="cd02440">
    <property type="entry name" value="AdoMet_MTases"/>
    <property type="match status" value="1"/>
</dbReference>
<dbReference type="GO" id="GO:0070043">
    <property type="term" value="F:rRNA (guanine-N7-)-methyltransferase activity"/>
    <property type="evidence" value="ECO:0007669"/>
    <property type="project" value="UniProtKB-UniRule"/>
</dbReference>
<dbReference type="AlphaFoldDB" id="A0A7M3SU71"/>
<gene>
    <name evidence="8" type="primary">gidB</name>
    <name evidence="6" type="synonym">rsmG</name>
    <name evidence="8" type="ORF">nbrc107697_02340</name>
</gene>
<comment type="function">
    <text evidence="6">Specifically methylates the N7 position of a guanine in 16S rRNA.</text>
</comment>
<comment type="caution">
    <text evidence="6">Lacks conserved residue(s) required for the propagation of feature annotation.</text>
</comment>
<feature type="binding site" evidence="6">
    <location>
        <position position="92"/>
    </location>
    <ligand>
        <name>S-adenosyl-L-methionine</name>
        <dbReference type="ChEBI" id="CHEBI:59789"/>
    </ligand>
</feature>
<dbReference type="RefSeq" id="WP_161925700.1">
    <property type="nucleotide sequence ID" value="NZ_BJOU01000001.1"/>
</dbReference>
<keyword evidence="5 6" id="KW-0949">S-adenosyl-L-methionine</keyword>
<keyword evidence="9" id="KW-1185">Reference proteome</keyword>
<keyword evidence="1 6" id="KW-0963">Cytoplasm</keyword>
<evidence type="ECO:0000256" key="3">
    <source>
        <dbReference type="ARBA" id="ARBA00022603"/>
    </source>
</evidence>
<accession>A0A7M3SU71</accession>
<evidence type="ECO:0000256" key="1">
    <source>
        <dbReference type="ARBA" id="ARBA00022490"/>
    </source>
</evidence>
<dbReference type="Proteomes" id="UP000444980">
    <property type="component" value="Unassembled WGS sequence"/>
</dbReference>
<dbReference type="Pfam" id="PF02527">
    <property type="entry name" value="GidB"/>
    <property type="match status" value="1"/>
</dbReference>
<feature type="binding site" evidence="6">
    <location>
        <position position="161"/>
    </location>
    <ligand>
        <name>S-adenosyl-L-methionine</name>
        <dbReference type="ChEBI" id="CHEBI:59789"/>
    </ligand>
</feature>
<keyword evidence="2 6" id="KW-0698">rRNA processing</keyword>
<evidence type="ECO:0000256" key="6">
    <source>
        <dbReference type="HAMAP-Rule" id="MF_00074"/>
    </source>
</evidence>
<dbReference type="EC" id="2.1.1.-" evidence="6"/>
<dbReference type="GO" id="GO:0005829">
    <property type="term" value="C:cytosol"/>
    <property type="evidence" value="ECO:0007669"/>
    <property type="project" value="TreeGrafter"/>
</dbReference>
<feature type="binding site" evidence="6">
    <location>
        <begin position="143"/>
        <end position="144"/>
    </location>
    <ligand>
        <name>S-adenosyl-L-methionine</name>
        <dbReference type="ChEBI" id="CHEBI:59789"/>
    </ligand>
</feature>
<dbReference type="SUPFAM" id="SSF53335">
    <property type="entry name" value="S-adenosyl-L-methionine-dependent methyltransferases"/>
    <property type="match status" value="1"/>
</dbReference>
<comment type="caution">
    <text evidence="8">The sequence shown here is derived from an EMBL/GenBank/DDBJ whole genome shotgun (WGS) entry which is preliminary data.</text>
</comment>
<protein>
    <recommendedName>
        <fullName evidence="6">Ribosomal RNA small subunit methyltransferase G</fullName>
        <ecNumber evidence="6">2.1.1.-</ecNumber>
    </recommendedName>
    <alternativeName>
        <fullName evidence="6">16S rRNA 7-methylguanosine methyltransferase</fullName>
        <shortName evidence="6">16S rRNA m7G methyltransferase</shortName>
    </alternativeName>
</protein>
<evidence type="ECO:0000256" key="2">
    <source>
        <dbReference type="ARBA" id="ARBA00022552"/>
    </source>
</evidence>
<comment type="similarity">
    <text evidence="6">Belongs to the methyltransferase superfamily. RNA methyltransferase RsmG family.</text>
</comment>
<dbReference type="EMBL" id="BJOU01000001">
    <property type="protein sequence ID" value="GED96195.1"/>
    <property type="molecule type" value="Genomic_DNA"/>
</dbReference>
<name>A0A7M3SU71_9ACTN</name>
<comment type="subcellular location">
    <subcellularLocation>
        <location evidence="6">Cytoplasm</location>
    </subcellularLocation>
</comment>
<sequence>MFHVKHRGAVSRNVSRETVSEGERVPIPETAESVFGERIDTAIGYHGWLAEAAVTRGLIGPRETPRLWDRHILNCAVVGELFDEGERVVDIGSGAGLPGIPVAIARPDLTIVLVEPLLRRTTFLDEVVEALGLDNVTVVRGRAEEPTVVANHGDADAVTSRAVAPLDRLVGWSAPLIRAGGRLVAMKGASAQQEIDQHRQSCEAAGITDLRVATAGEKVLADPTTLVVGTRTAQQSKRPASGRRRRDPQRGR</sequence>
<proteinExistence type="inferred from homology"/>
<evidence type="ECO:0000313" key="9">
    <source>
        <dbReference type="Proteomes" id="UP000444980"/>
    </source>
</evidence>
<dbReference type="NCBIfam" id="TIGR00138">
    <property type="entry name" value="rsmG_gidB"/>
    <property type="match status" value="1"/>
</dbReference>
<feature type="binding site" evidence="6">
    <location>
        <position position="97"/>
    </location>
    <ligand>
        <name>S-adenosyl-L-methionine</name>
        <dbReference type="ChEBI" id="CHEBI:59789"/>
    </ligand>
</feature>
<dbReference type="OrthoDB" id="9808773at2"/>
<keyword evidence="3 6" id="KW-0489">Methyltransferase</keyword>